<dbReference type="WBParaSite" id="ACAC_0000736801-mRNA-1">
    <property type="protein sequence ID" value="ACAC_0000736801-mRNA-1"/>
    <property type="gene ID" value="ACAC_0000736801"/>
</dbReference>
<dbReference type="PANTHER" id="PTHR10887:SF341">
    <property type="entry name" value="NFX1-TYPE ZINC FINGER-CONTAINING PROTEIN 1"/>
    <property type="match status" value="1"/>
</dbReference>
<dbReference type="InterPro" id="IPR000967">
    <property type="entry name" value="Znf_NFX1"/>
</dbReference>
<dbReference type="SUPFAM" id="SSF52540">
    <property type="entry name" value="P-loop containing nucleoside triphosphate hydrolases"/>
    <property type="match status" value="1"/>
</dbReference>
<feature type="domain" description="NF-X1-type" evidence="5">
    <location>
        <begin position="904"/>
        <end position="925"/>
    </location>
</feature>
<keyword evidence="4" id="KW-0862">Zinc</keyword>
<organism evidence="6 7">
    <name type="scientific">Angiostrongylus cantonensis</name>
    <name type="common">Rat lungworm</name>
    <dbReference type="NCBI Taxonomy" id="6313"/>
    <lineage>
        <taxon>Eukaryota</taxon>
        <taxon>Metazoa</taxon>
        <taxon>Ecdysozoa</taxon>
        <taxon>Nematoda</taxon>
        <taxon>Chromadorea</taxon>
        <taxon>Rhabditida</taxon>
        <taxon>Rhabditina</taxon>
        <taxon>Rhabditomorpha</taxon>
        <taxon>Strongyloidea</taxon>
        <taxon>Metastrongylidae</taxon>
        <taxon>Angiostrongylus</taxon>
    </lineage>
</organism>
<keyword evidence="6" id="KW-1185">Reference proteome</keyword>
<evidence type="ECO:0000313" key="7">
    <source>
        <dbReference type="WBParaSite" id="ACAC_0000736801-mRNA-1"/>
    </source>
</evidence>
<proteinExistence type="predicted"/>
<keyword evidence="2" id="KW-0677">Repeat</keyword>
<accession>A0A158P8R5</accession>
<evidence type="ECO:0000256" key="3">
    <source>
        <dbReference type="ARBA" id="ARBA00022771"/>
    </source>
</evidence>
<dbReference type="Gene3D" id="3.40.50.300">
    <property type="entry name" value="P-loop containing nucleotide triphosphate hydrolases"/>
    <property type="match status" value="2"/>
</dbReference>
<dbReference type="Pfam" id="PF13087">
    <property type="entry name" value="AAA_12"/>
    <property type="match status" value="1"/>
</dbReference>
<dbReference type="CDD" id="cd18808">
    <property type="entry name" value="SF1_C_Upf1"/>
    <property type="match status" value="1"/>
</dbReference>
<name>A0A158P8R5_ANGCA</name>
<dbReference type="SMART" id="SM00438">
    <property type="entry name" value="ZnF_NFX"/>
    <property type="match status" value="4"/>
</dbReference>
<reference evidence="6" key="1">
    <citation type="submission" date="2012-09" db="EMBL/GenBank/DDBJ databases">
        <authorList>
            <person name="Martin A.A."/>
        </authorList>
    </citation>
    <scope>NUCLEOTIDE SEQUENCE</scope>
</reference>
<protein>
    <submittedName>
        <fullName evidence="7">RNB domain-containing protein</fullName>
    </submittedName>
</protein>
<dbReference type="InterPro" id="IPR047187">
    <property type="entry name" value="SF1_C_Upf1"/>
</dbReference>
<feature type="domain" description="NF-X1-type" evidence="5">
    <location>
        <begin position="1255"/>
        <end position="1276"/>
    </location>
</feature>
<feature type="domain" description="NF-X1-type" evidence="5">
    <location>
        <begin position="1193"/>
        <end position="1218"/>
    </location>
</feature>
<dbReference type="InterPro" id="IPR041679">
    <property type="entry name" value="DNA2/NAM7-like_C"/>
</dbReference>
<dbReference type="PANTHER" id="PTHR10887">
    <property type="entry name" value="DNA2/NAM7 HELICASE FAMILY"/>
    <property type="match status" value="1"/>
</dbReference>
<evidence type="ECO:0000256" key="1">
    <source>
        <dbReference type="ARBA" id="ARBA00022723"/>
    </source>
</evidence>
<dbReference type="GO" id="GO:0031048">
    <property type="term" value="P:regulatory ncRNA-mediated heterochromatin formation"/>
    <property type="evidence" value="ECO:0007669"/>
    <property type="project" value="TreeGrafter"/>
</dbReference>
<evidence type="ECO:0000313" key="6">
    <source>
        <dbReference type="Proteomes" id="UP000035642"/>
    </source>
</evidence>
<evidence type="ECO:0000259" key="5">
    <source>
        <dbReference type="SMART" id="SM00438"/>
    </source>
</evidence>
<feature type="domain" description="NF-X1-type" evidence="5">
    <location>
        <begin position="1166"/>
        <end position="1189"/>
    </location>
</feature>
<dbReference type="GO" id="GO:0008270">
    <property type="term" value="F:zinc ion binding"/>
    <property type="evidence" value="ECO:0007669"/>
    <property type="project" value="UniProtKB-KW"/>
</dbReference>
<reference evidence="7" key="2">
    <citation type="submission" date="2016-04" db="UniProtKB">
        <authorList>
            <consortium name="WormBaseParasite"/>
        </authorList>
    </citation>
    <scope>IDENTIFICATION</scope>
</reference>
<dbReference type="InterPro" id="IPR027417">
    <property type="entry name" value="P-loop_NTPase"/>
</dbReference>
<evidence type="ECO:0000256" key="4">
    <source>
        <dbReference type="ARBA" id="ARBA00022833"/>
    </source>
</evidence>
<dbReference type="InterPro" id="IPR045055">
    <property type="entry name" value="DNA2/NAM7-like"/>
</dbReference>
<dbReference type="GO" id="GO:0031380">
    <property type="term" value="C:nuclear RNA-directed RNA polymerase complex"/>
    <property type="evidence" value="ECO:0007669"/>
    <property type="project" value="TreeGrafter"/>
</dbReference>
<keyword evidence="1" id="KW-0479">Metal-binding</keyword>
<evidence type="ECO:0000256" key="2">
    <source>
        <dbReference type="ARBA" id="ARBA00022737"/>
    </source>
</evidence>
<dbReference type="Proteomes" id="UP000035642">
    <property type="component" value="Unassembled WGS sequence"/>
</dbReference>
<sequence>MDNQTNEESDERDKFIHSQECELRPPPCDFRTMSDEPVRADIFTCEVPYLRPAIVSGQYDNAAHYLDVQFRLLREDLVRPLRTGISMYKFSGTARKNMSKPECEPVVSDLFVFELESVYGLEVRGTDGLPIRFAKLTHRSTSDLALSDERLRIGQFVCLSSDGFYEDVHFAKIVYNNRSDDGMIGISILDEEDTIKKRCPYLLAEANSYLEAYKHVLSVMKNNYMNFRSLTQTGNEKCTNGNSSGNLRGLGRTIVREKLDVANTPRDFFLSVRERVVIDGINYELDKFQQDYKPLTLNDDQRNAISHALTRKTRVGVEIVRKMLQNRCRYGITEPILVTALTNNELDNFAEKLLSAVYSDTENSLIKHDGPLFARLGGGSRSDILKRRLISYDIFVINGLIPAHLQRQFSLLRETNYDSNGEPLDHDEMIACWLLDKTHRDGLTSAVDENDGEEGNSVEHPAQHFVPRNEPATIGELWDDAERFAWECEKGGDEIYLTEQKWSITEGSCYEDIVLLGSGYKRLHGCSSRFSGKMRNDEELVYEFAKTKDTIFRVEAMSADDARNVRSVLSLPKQRRWELYKLWTEQLVEQVRTYLPSYMKEYRAVCEETMEALTEQTAEVLSRCMVIFATTNGVAKKRGLLEKLRCRIIIVEEASKRLVRNGFPYSMLSVQYRMNVDITRNIIRPYFYSNIVDGKSVQNYPDVPGMDKRCFFWMHEGRETYITKIFSLENQTEVDMTLGLVSYLKKQGIDLKEMTIIAMYSAQVTKIQKAVSKQFGSSFDGRPLLAVQSVDSFQGKENRIVIVSLVGSMPNSSRLLPVENWITVSLSRAHHGVYVIGNFSHLSQGSPLWSRIVEGMSQDGLASFALTIRCKCHGNTQMITQPCEFLEKSPEGGCMESCNTKLQCGHICPRRCHPIDDHATWKCEQPCLRKCQDERYGHPCSRMCWEDCGKCVRMVVVSLGCGHMSSDVHCYLSATAVCSQRYVIGQSKARQRHQLNAVDDTGELFHRTCDNGGVGGLGVLVNSAFAVLNIGLAEQLKIRIGLVSSISIVGTDVRRHAESHVSLLVWRRRNQLQNVLWYWVVTLSSNEWSTTLAAQFAVMSWRRPGRKAKNRTRVRWTSENACKCHDENGKVVERVLECGHLIRVACFERDSPKQCEMEVFRNMERCGHSVYVPCHAANNPVYCPAICSRDLPCGHKCNRKCGLCFKDVENRADPVCLLVAHVVVIRNAVTESILRCYEECDVGYCNYPCTQKLPCGHRCMGMCGESCPSLCGFCDRQSYMELLEKYIGTRRLFMSLPRIIEIEECRHLFPVEASFSAFLGSDHFKHYLDKYVDASRRMSSSMLCPFPNCGQLITQVQRYARVIKRQTLKQYYRVSGQYLKTPTSMDITSIQTFADTVKGECDSYMVFYYQVRRQISVGPALYLVFFFRNA</sequence>
<keyword evidence="3" id="KW-0863">Zinc-finger</keyword>
<dbReference type="STRING" id="6313.A0A158P8R5"/>